<sequence length="179" mass="18983">MSGPSMTASSSPANRVQELIVSLDQAAFMARQLPATSDPALLHQIHSTLHHAHHSLSSFLAAPPPVPPPPPPRPSASAAAENSLSSATHNGSAAAEPMQVGEDEEAEEDSRSTSIDRVEERMRNCFIKNKRPKRPLSPSAAAEDEEERGLGGGGGLGGTGFDPYSTRRRALDLVYQFHG</sequence>
<reference evidence="4" key="1">
    <citation type="journal article" date="2017" name="Plant J.">
        <title>The pomegranate (Punica granatum L.) genome and the genomics of punicalagin biosynthesis.</title>
        <authorList>
            <person name="Qin G."/>
            <person name="Xu C."/>
            <person name="Ming R."/>
            <person name="Tang H."/>
            <person name="Guyot R."/>
            <person name="Kramer E.M."/>
            <person name="Hu Y."/>
            <person name="Yi X."/>
            <person name="Qi Y."/>
            <person name="Xu X."/>
            <person name="Gao Z."/>
            <person name="Pan H."/>
            <person name="Jian J."/>
            <person name="Tian Y."/>
            <person name="Yue Z."/>
            <person name="Xu Y."/>
        </authorList>
    </citation>
    <scope>NUCLEOTIDE SEQUENCE [LARGE SCALE GENOMIC DNA]</scope>
    <source>
        <strain evidence="4">cv. Dabenzi</strain>
    </source>
</reference>
<evidence type="ECO:0000313" key="4">
    <source>
        <dbReference type="Proteomes" id="UP000197138"/>
    </source>
</evidence>
<protein>
    <submittedName>
        <fullName evidence="2">Uncharacterized protein</fullName>
    </submittedName>
</protein>
<gene>
    <name evidence="2" type="ORF">CDL15_Pgr018749</name>
    <name evidence="3" type="ORF">CRG98_035282</name>
</gene>
<evidence type="ECO:0000313" key="2">
    <source>
        <dbReference type="EMBL" id="OWM64178.1"/>
    </source>
</evidence>
<feature type="compositionally biased region" description="Gly residues" evidence="1">
    <location>
        <begin position="150"/>
        <end position="160"/>
    </location>
</feature>
<name>A0A218VVC3_PUNGR</name>
<proteinExistence type="predicted"/>
<dbReference type="EMBL" id="PGOL01002921">
    <property type="protein sequence ID" value="PKI44326.1"/>
    <property type="molecule type" value="Genomic_DNA"/>
</dbReference>
<feature type="compositionally biased region" description="Low complexity" evidence="1">
    <location>
        <begin position="75"/>
        <end position="87"/>
    </location>
</feature>
<dbReference type="PANTHER" id="PTHR37697">
    <property type="entry name" value="AP2-LIKE ETHYLENE-RESPONSIVE TRANSCRIPTION FACTOR SNZ"/>
    <property type="match status" value="1"/>
</dbReference>
<dbReference type="Proteomes" id="UP000197138">
    <property type="component" value="Unassembled WGS sequence"/>
</dbReference>
<reference evidence="3 5" key="3">
    <citation type="submission" date="2017-11" db="EMBL/GenBank/DDBJ databases">
        <title>De-novo sequencing of pomegranate (Punica granatum L.) genome.</title>
        <authorList>
            <person name="Akparov Z."/>
            <person name="Amiraslanov A."/>
            <person name="Hajiyeva S."/>
            <person name="Abbasov M."/>
            <person name="Kaur K."/>
            <person name="Hamwieh A."/>
            <person name="Solovyev V."/>
            <person name="Salamov A."/>
            <person name="Braich B."/>
            <person name="Kosarev P."/>
            <person name="Mahmoud A."/>
            <person name="Hajiyev E."/>
            <person name="Babayeva S."/>
            <person name="Izzatullayeva V."/>
            <person name="Mammadov A."/>
            <person name="Mammadov A."/>
            <person name="Sharifova S."/>
            <person name="Ojaghi J."/>
            <person name="Eynullazada K."/>
            <person name="Bayramov B."/>
            <person name="Abdulazimova A."/>
            <person name="Shahmuradov I."/>
        </authorList>
    </citation>
    <scope>NUCLEOTIDE SEQUENCE [LARGE SCALE GENOMIC DNA]</scope>
    <source>
        <strain evidence="3">AG2017</strain>
        <strain evidence="5">cv. AG2017</strain>
        <tissue evidence="3">Leaf</tissue>
    </source>
</reference>
<keyword evidence="5" id="KW-1185">Reference proteome</keyword>
<feature type="region of interest" description="Disordered" evidence="1">
    <location>
        <begin position="56"/>
        <end position="165"/>
    </location>
</feature>
<dbReference type="GeneID" id="116199742"/>
<dbReference type="PANTHER" id="PTHR37697:SF2">
    <property type="entry name" value="AP2-LIKE ETHYLENE-RESPONSIVE TRANSCRIPTION FACTOR SNZ"/>
    <property type="match status" value="1"/>
</dbReference>
<dbReference type="AlphaFoldDB" id="A0A218VVC3"/>
<evidence type="ECO:0000313" key="5">
    <source>
        <dbReference type="Proteomes" id="UP000233551"/>
    </source>
</evidence>
<dbReference type="OrthoDB" id="672370at2759"/>
<reference evidence="2" key="2">
    <citation type="submission" date="2017-06" db="EMBL/GenBank/DDBJ databases">
        <title>The pomegranate genome and the genomics of punicalagin biosynthesis.</title>
        <authorList>
            <person name="Xu C."/>
        </authorList>
    </citation>
    <scope>NUCLEOTIDE SEQUENCE [LARGE SCALE GENOMIC DNA]</scope>
    <source>
        <tissue evidence="2">Fresh leaf</tissue>
    </source>
</reference>
<comment type="caution">
    <text evidence="2">The sequence shown here is derived from an EMBL/GenBank/DDBJ whole genome shotgun (WGS) entry which is preliminary data.</text>
</comment>
<feature type="compositionally biased region" description="Pro residues" evidence="1">
    <location>
        <begin position="62"/>
        <end position="74"/>
    </location>
</feature>
<dbReference type="Proteomes" id="UP000233551">
    <property type="component" value="Unassembled WGS sequence"/>
</dbReference>
<feature type="compositionally biased region" description="Basic and acidic residues" evidence="1">
    <location>
        <begin position="109"/>
        <end position="123"/>
    </location>
</feature>
<evidence type="ECO:0000256" key="1">
    <source>
        <dbReference type="SAM" id="MobiDB-lite"/>
    </source>
</evidence>
<accession>A0A218VVC3</accession>
<evidence type="ECO:0000313" key="3">
    <source>
        <dbReference type="EMBL" id="PKI44326.1"/>
    </source>
</evidence>
<organism evidence="2 4">
    <name type="scientific">Punica granatum</name>
    <name type="common">Pomegranate</name>
    <dbReference type="NCBI Taxonomy" id="22663"/>
    <lineage>
        <taxon>Eukaryota</taxon>
        <taxon>Viridiplantae</taxon>
        <taxon>Streptophyta</taxon>
        <taxon>Embryophyta</taxon>
        <taxon>Tracheophyta</taxon>
        <taxon>Spermatophyta</taxon>
        <taxon>Magnoliopsida</taxon>
        <taxon>eudicotyledons</taxon>
        <taxon>Gunneridae</taxon>
        <taxon>Pentapetalae</taxon>
        <taxon>rosids</taxon>
        <taxon>malvids</taxon>
        <taxon>Myrtales</taxon>
        <taxon>Lythraceae</taxon>
        <taxon>Punica</taxon>
    </lineage>
</organism>
<dbReference type="EMBL" id="MTKT01005815">
    <property type="protein sequence ID" value="OWM64178.1"/>
    <property type="molecule type" value="Genomic_DNA"/>
</dbReference>